<dbReference type="AlphaFoldDB" id="A0A9D4KYV4"/>
<evidence type="ECO:0000313" key="1">
    <source>
        <dbReference type="EMBL" id="KAH3848677.1"/>
    </source>
</evidence>
<name>A0A9D4KYV4_DREPO</name>
<reference evidence="1" key="1">
    <citation type="journal article" date="2019" name="bioRxiv">
        <title>The Genome of the Zebra Mussel, Dreissena polymorpha: A Resource for Invasive Species Research.</title>
        <authorList>
            <person name="McCartney M.A."/>
            <person name="Auch B."/>
            <person name="Kono T."/>
            <person name="Mallez S."/>
            <person name="Zhang Y."/>
            <person name="Obille A."/>
            <person name="Becker A."/>
            <person name="Abrahante J.E."/>
            <person name="Garbe J."/>
            <person name="Badalamenti J.P."/>
            <person name="Herman A."/>
            <person name="Mangelson H."/>
            <person name="Liachko I."/>
            <person name="Sullivan S."/>
            <person name="Sone E.D."/>
            <person name="Koren S."/>
            <person name="Silverstein K.A.T."/>
            <person name="Beckman K.B."/>
            <person name="Gohl D.M."/>
        </authorList>
    </citation>
    <scope>NUCLEOTIDE SEQUENCE</scope>
    <source>
        <strain evidence="1">Duluth1</strain>
        <tissue evidence="1">Whole animal</tissue>
    </source>
</reference>
<comment type="caution">
    <text evidence="1">The sequence shown here is derived from an EMBL/GenBank/DDBJ whole genome shotgun (WGS) entry which is preliminary data.</text>
</comment>
<dbReference type="Proteomes" id="UP000828390">
    <property type="component" value="Unassembled WGS sequence"/>
</dbReference>
<protein>
    <submittedName>
        <fullName evidence="1">Uncharacterized protein</fullName>
    </submittedName>
</protein>
<evidence type="ECO:0000313" key="2">
    <source>
        <dbReference type="Proteomes" id="UP000828390"/>
    </source>
</evidence>
<gene>
    <name evidence="1" type="ORF">DPMN_091057</name>
</gene>
<reference evidence="1" key="2">
    <citation type="submission" date="2020-11" db="EMBL/GenBank/DDBJ databases">
        <authorList>
            <person name="McCartney M.A."/>
            <person name="Auch B."/>
            <person name="Kono T."/>
            <person name="Mallez S."/>
            <person name="Becker A."/>
            <person name="Gohl D.M."/>
            <person name="Silverstein K.A.T."/>
            <person name="Koren S."/>
            <person name="Bechman K.B."/>
            <person name="Herman A."/>
            <person name="Abrahante J.E."/>
            <person name="Garbe J."/>
        </authorList>
    </citation>
    <scope>NUCLEOTIDE SEQUENCE</scope>
    <source>
        <strain evidence="1">Duluth1</strain>
        <tissue evidence="1">Whole animal</tissue>
    </source>
</reference>
<organism evidence="1 2">
    <name type="scientific">Dreissena polymorpha</name>
    <name type="common">Zebra mussel</name>
    <name type="synonym">Mytilus polymorpha</name>
    <dbReference type="NCBI Taxonomy" id="45954"/>
    <lineage>
        <taxon>Eukaryota</taxon>
        <taxon>Metazoa</taxon>
        <taxon>Spiralia</taxon>
        <taxon>Lophotrochozoa</taxon>
        <taxon>Mollusca</taxon>
        <taxon>Bivalvia</taxon>
        <taxon>Autobranchia</taxon>
        <taxon>Heteroconchia</taxon>
        <taxon>Euheterodonta</taxon>
        <taxon>Imparidentia</taxon>
        <taxon>Neoheterodontei</taxon>
        <taxon>Myida</taxon>
        <taxon>Dreissenoidea</taxon>
        <taxon>Dreissenidae</taxon>
        <taxon>Dreissena</taxon>
    </lineage>
</organism>
<accession>A0A9D4KYV4</accession>
<sequence length="118" mass="13256">MLHPIDEASAQQFSGCNITYRTMPANSGMEELKFAKLIKSRDISRPTCSLCNLSRNATLEGKATKMLNASNLKGLFGDMSARTCEGIDQVCLSMRKCLVQENTFRQPWYARKVKLCDQ</sequence>
<proteinExistence type="predicted"/>
<dbReference type="EMBL" id="JAIWYP010000003">
    <property type="protein sequence ID" value="KAH3848677.1"/>
    <property type="molecule type" value="Genomic_DNA"/>
</dbReference>
<keyword evidence="2" id="KW-1185">Reference proteome</keyword>